<feature type="transmembrane region" description="Helical" evidence="5">
    <location>
        <begin position="374"/>
        <end position="395"/>
    </location>
</feature>
<dbReference type="InterPro" id="IPR020846">
    <property type="entry name" value="MFS_dom"/>
</dbReference>
<dbReference type="Pfam" id="PF00083">
    <property type="entry name" value="Sugar_tr"/>
    <property type="match status" value="1"/>
</dbReference>
<feature type="transmembrane region" description="Helical" evidence="5">
    <location>
        <begin position="137"/>
        <end position="155"/>
    </location>
</feature>
<feature type="transmembrane region" description="Helical" evidence="5">
    <location>
        <begin position="191"/>
        <end position="214"/>
    </location>
</feature>
<dbReference type="AlphaFoldDB" id="A0AAV2PK80"/>
<feature type="transmembrane region" description="Helical" evidence="5">
    <location>
        <begin position="427"/>
        <end position="451"/>
    </location>
</feature>
<organism evidence="7 8">
    <name type="scientific">Meganyctiphanes norvegica</name>
    <name type="common">Northern krill</name>
    <name type="synonym">Thysanopoda norvegica</name>
    <dbReference type="NCBI Taxonomy" id="48144"/>
    <lineage>
        <taxon>Eukaryota</taxon>
        <taxon>Metazoa</taxon>
        <taxon>Ecdysozoa</taxon>
        <taxon>Arthropoda</taxon>
        <taxon>Crustacea</taxon>
        <taxon>Multicrustacea</taxon>
        <taxon>Malacostraca</taxon>
        <taxon>Eumalacostraca</taxon>
        <taxon>Eucarida</taxon>
        <taxon>Euphausiacea</taxon>
        <taxon>Euphausiidae</taxon>
        <taxon>Meganyctiphanes</taxon>
    </lineage>
</organism>
<keyword evidence="2 5" id="KW-0812">Transmembrane</keyword>
<dbReference type="PROSITE" id="PS50850">
    <property type="entry name" value="MFS"/>
    <property type="match status" value="1"/>
</dbReference>
<dbReference type="Gene3D" id="1.20.1250.20">
    <property type="entry name" value="MFS general substrate transporter like domains"/>
    <property type="match status" value="1"/>
</dbReference>
<feature type="transmembrane region" description="Helical" evidence="5">
    <location>
        <begin position="402"/>
        <end position="421"/>
    </location>
</feature>
<dbReference type="GO" id="GO:0016020">
    <property type="term" value="C:membrane"/>
    <property type="evidence" value="ECO:0007669"/>
    <property type="project" value="UniProtKB-SubCell"/>
</dbReference>
<dbReference type="InterPro" id="IPR005828">
    <property type="entry name" value="MFS_sugar_transport-like"/>
</dbReference>
<gene>
    <name evidence="7" type="ORF">MNOR_LOCUS415</name>
</gene>
<dbReference type="EMBL" id="CAXKWB010000090">
    <property type="protein sequence ID" value="CAL4059200.1"/>
    <property type="molecule type" value="Genomic_DNA"/>
</dbReference>
<comment type="subcellular location">
    <subcellularLocation>
        <location evidence="1">Membrane</location>
        <topology evidence="1">Multi-pass membrane protein</topology>
    </subcellularLocation>
</comment>
<proteinExistence type="predicted"/>
<evidence type="ECO:0000256" key="3">
    <source>
        <dbReference type="ARBA" id="ARBA00022989"/>
    </source>
</evidence>
<dbReference type="PANTHER" id="PTHR24064">
    <property type="entry name" value="SOLUTE CARRIER FAMILY 22 MEMBER"/>
    <property type="match status" value="1"/>
</dbReference>
<dbReference type="InterPro" id="IPR036259">
    <property type="entry name" value="MFS_trans_sf"/>
</dbReference>
<sequence>MTNKFDELLTQLGTGKWSYLYFLMVGYHFFWVPTHGYNAALIAPQVDYTCRSTNNAELSSDSCFYYVNTSSNNSQEHTCTSWIYDNSTFASTLTSEFNLVCDKANFRAYYTSAYMMGNFIGNPIAGVLGDRIGRKKVTMAAALLYCIGGILIATLPSLTGVLIARAFMGLAQVPNHYILMMEVCEPKWRSLAGIASAIPWAIGTMTLGATGYLLRDWRDLQLAMSIPILFVIPIIWLCDESPRWLIVNGRHGEALKVLRRAARLNKSTLPAEEELMELMYHIQREAELFDFSTSASNTTNLDNTSMSNTYEIEPKSDESKHTHAAKAALKSSCLVCSSWTVGKISIIMFIDFLVASMVFYGLSINGTSYSDNPYIYMVLIGLVESPGYIFGGSIVSRFGRRAPSCICFLISGTALLVLAFIPTGNSLLVMGLALLGKLCISAAFQMIFLYVTELFPTIMRQQGMGYSEVGARSGSFISPLITEILSREVSWGPAAVFGGSSLVAGALTFLLHETNKVPLPDTIQDLKEIIAKRKMNKNDDGNASSAEKDQLNH</sequence>
<name>A0AAV2PK80_MEGNR</name>
<keyword evidence="8" id="KW-1185">Reference proteome</keyword>
<keyword evidence="4 5" id="KW-0472">Membrane</keyword>
<evidence type="ECO:0000313" key="8">
    <source>
        <dbReference type="Proteomes" id="UP001497623"/>
    </source>
</evidence>
<feature type="transmembrane region" description="Helical" evidence="5">
    <location>
        <begin position="344"/>
        <end position="362"/>
    </location>
</feature>
<dbReference type="CDD" id="cd17317">
    <property type="entry name" value="MFS_SLC22"/>
    <property type="match status" value="1"/>
</dbReference>
<keyword evidence="3 5" id="KW-1133">Transmembrane helix</keyword>
<protein>
    <recommendedName>
        <fullName evidence="6">Major facilitator superfamily (MFS) profile domain-containing protein</fullName>
    </recommendedName>
</protein>
<evidence type="ECO:0000256" key="2">
    <source>
        <dbReference type="ARBA" id="ARBA00022692"/>
    </source>
</evidence>
<reference evidence="7 8" key="1">
    <citation type="submission" date="2024-05" db="EMBL/GenBank/DDBJ databases">
        <authorList>
            <person name="Wallberg A."/>
        </authorList>
    </citation>
    <scope>NUCLEOTIDE SEQUENCE [LARGE SCALE GENOMIC DNA]</scope>
</reference>
<evidence type="ECO:0000259" key="6">
    <source>
        <dbReference type="PROSITE" id="PS50850"/>
    </source>
</evidence>
<accession>A0AAV2PK80</accession>
<feature type="domain" description="Major facilitator superfamily (MFS) profile" evidence="6">
    <location>
        <begin position="24"/>
        <end position="516"/>
    </location>
</feature>
<evidence type="ECO:0000313" key="7">
    <source>
        <dbReference type="EMBL" id="CAL4059200.1"/>
    </source>
</evidence>
<evidence type="ECO:0000256" key="4">
    <source>
        <dbReference type="ARBA" id="ARBA00023136"/>
    </source>
</evidence>
<evidence type="ECO:0000256" key="1">
    <source>
        <dbReference type="ARBA" id="ARBA00004141"/>
    </source>
</evidence>
<dbReference type="SUPFAM" id="SSF103473">
    <property type="entry name" value="MFS general substrate transporter"/>
    <property type="match status" value="1"/>
</dbReference>
<evidence type="ECO:0000256" key="5">
    <source>
        <dbReference type="SAM" id="Phobius"/>
    </source>
</evidence>
<dbReference type="Proteomes" id="UP001497623">
    <property type="component" value="Unassembled WGS sequence"/>
</dbReference>
<dbReference type="GO" id="GO:0022857">
    <property type="term" value="F:transmembrane transporter activity"/>
    <property type="evidence" value="ECO:0007669"/>
    <property type="project" value="InterPro"/>
</dbReference>
<comment type="caution">
    <text evidence="7">The sequence shown here is derived from an EMBL/GenBank/DDBJ whole genome shotgun (WGS) entry which is preliminary data.</text>
</comment>